<evidence type="ECO:0000256" key="2">
    <source>
        <dbReference type="ARBA" id="ARBA00012438"/>
    </source>
</evidence>
<keyword evidence="4" id="KW-1133">Transmembrane helix</keyword>
<proteinExistence type="predicted"/>
<dbReference type="Pfam" id="PF02518">
    <property type="entry name" value="HATPase_c"/>
    <property type="match status" value="1"/>
</dbReference>
<dbReference type="EMBL" id="PRLK01000009">
    <property type="protein sequence ID" value="RYC72397.1"/>
    <property type="molecule type" value="Genomic_DNA"/>
</dbReference>
<evidence type="ECO:0000313" key="7">
    <source>
        <dbReference type="Proteomes" id="UP001190925"/>
    </source>
</evidence>
<dbReference type="PANTHER" id="PTHR43547">
    <property type="entry name" value="TWO-COMPONENT HISTIDINE KINASE"/>
    <property type="match status" value="1"/>
</dbReference>
<sequence length="494" mass="56104">MSDNKNKIKKYWQSINKKALLLIFFSWFVFLTLFILFCLFSNVNIANFYAVLFIALIFISIFFFQYSIYTLFIKPHKQLLDIIMNLTFNAQATETPIEAIQKHNNFSEVLKFLLKADTRDIKKTFKATIPNSSIESILEKSPIGWCILDKHGKVVKANASMPDINNLVFTNQPTIAQWINNSKKNEITATKIWTRIANNPIDENSKQYFYDIEAHFRKDCEDMTFLIFIDKTELYQEDQGDLNFIAFAAHELRGPITIIRGYLEILIAEIGSGLSNEHIELFERLTVSANKLSGYVNNILNVSRLDQNRLSFTISEHSVDEAINSIKEDVILRATSQNRLIEFDIPEKIPTIGTDLSGFSEVLTNLIDNAIKYSNDGGLVKITAERVGNFVNIKVQDWGIGIPLNVMPNLFQKFYRSHRSRETVAGTGIGLYLSQAIAIKMGGEISVESTEGEGSIFTFSIPIYKSVANQLQNKDMNIIGQSSGGWIRNHGKVK</sequence>
<keyword evidence="6" id="KW-0418">Kinase</keyword>
<evidence type="ECO:0000313" key="6">
    <source>
        <dbReference type="EMBL" id="RYC72397.1"/>
    </source>
</evidence>
<name>A0ABY0FJY5_9BACT</name>
<feature type="transmembrane region" description="Helical" evidence="4">
    <location>
        <begin position="20"/>
        <end position="42"/>
    </location>
</feature>
<dbReference type="InterPro" id="IPR003594">
    <property type="entry name" value="HATPase_dom"/>
</dbReference>
<dbReference type="InterPro" id="IPR003661">
    <property type="entry name" value="HisK_dim/P_dom"/>
</dbReference>
<dbReference type="PRINTS" id="PR00344">
    <property type="entry name" value="BCTRLSENSOR"/>
</dbReference>
<evidence type="ECO:0000259" key="5">
    <source>
        <dbReference type="PROSITE" id="PS50109"/>
    </source>
</evidence>
<dbReference type="CDD" id="cd00075">
    <property type="entry name" value="HATPase"/>
    <property type="match status" value="1"/>
</dbReference>
<organism evidence="6 7">
    <name type="scientific">Candidatus Nanogingivalis gingivitcus</name>
    <dbReference type="NCBI Taxonomy" id="2171992"/>
    <lineage>
        <taxon>Bacteria</taxon>
        <taxon>Candidatus Saccharimonadota</taxon>
        <taxon>Candidatus Nanosyncoccalia</taxon>
        <taxon>Candidatus Nanogingivales</taxon>
        <taxon>Candidatus Nanogingivalaceae</taxon>
        <taxon>Candidatus Nanogingivalis</taxon>
    </lineage>
</organism>
<dbReference type="InterPro" id="IPR005467">
    <property type="entry name" value="His_kinase_dom"/>
</dbReference>
<feature type="transmembrane region" description="Helical" evidence="4">
    <location>
        <begin position="48"/>
        <end position="72"/>
    </location>
</feature>
<dbReference type="SMART" id="SM00387">
    <property type="entry name" value="HATPase_c"/>
    <property type="match status" value="1"/>
</dbReference>
<keyword evidence="4" id="KW-0472">Membrane</keyword>
<reference evidence="6 7" key="2">
    <citation type="journal article" date="2020" name="Cell Rep.">
        <title>Acquisition and Adaptation of Ultra-small Parasitic Reduced Genome Bacteria to Mammalian Hosts.</title>
        <authorList>
            <person name="McLean J.S."/>
            <person name="Bor B."/>
            <person name="Kerns K.A."/>
            <person name="Liu Q."/>
            <person name="To T.T."/>
            <person name="Solden L."/>
            <person name="Hendrickson E.L."/>
            <person name="Wrighton K."/>
            <person name="Shi W."/>
            <person name="He X."/>
        </authorList>
    </citation>
    <scope>NUCLEOTIDE SEQUENCE [LARGE SCALE GENOMIC DNA]</scope>
    <source>
        <strain evidence="6 7">TM7_CMJM_G6_1_HOT_870</strain>
    </source>
</reference>
<dbReference type="PROSITE" id="PS50109">
    <property type="entry name" value="HIS_KIN"/>
    <property type="match status" value="1"/>
</dbReference>
<comment type="caution">
    <text evidence="6">The sequence shown here is derived from an EMBL/GenBank/DDBJ whole genome shotgun (WGS) entry which is preliminary data.</text>
</comment>
<dbReference type="PANTHER" id="PTHR43547:SF2">
    <property type="entry name" value="HYBRID SIGNAL TRANSDUCTION HISTIDINE KINASE C"/>
    <property type="match status" value="1"/>
</dbReference>
<gene>
    <name evidence="6" type="primary">resE_2</name>
    <name evidence="6" type="ORF">G6CMJM_00551</name>
</gene>
<dbReference type="Gene3D" id="1.10.287.130">
    <property type="match status" value="1"/>
</dbReference>
<dbReference type="SUPFAM" id="SSF55874">
    <property type="entry name" value="ATPase domain of HSP90 chaperone/DNA topoisomerase II/histidine kinase"/>
    <property type="match status" value="1"/>
</dbReference>
<dbReference type="InterPro" id="IPR004358">
    <property type="entry name" value="Sig_transdc_His_kin-like_C"/>
</dbReference>
<dbReference type="SMART" id="SM00388">
    <property type="entry name" value="HisKA"/>
    <property type="match status" value="1"/>
</dbReference>
<dbReference type="CDD" id="cd00082">
    <property type="entry name" value="HisKA"/>
    <property type="match status" value="1"/>
</dbReference>
<dbReference type="SUPFAM" id="SSF47384">
    <property type="entry name" value="Homodimeric domain of signal transducing histidine kinase"/>
    <property type="match status" value="1"/>
</dbReference>
<dbReference type="Gene3D" id="3.30.565.10">
    <property type="entry name" value="Histidine kinase-like ATPase, C-terminal domain"/>
    <property type="match status" value="1"/>
</dbReference>
<dbReference type="Proteomes" id="UP001190925">
    <property type="component" value="Unassembled WGS sequence"/>
</dbReference>
<evidence type="ECO:0000256" key="3">
    <source>
        <dbReference type="ARBA" id="ARBA00022553"/>
    </source>
</evidence>
<protein>
    <recommendedName>
        <fullName evidence="2">histidine kinase</fullName>
        <ecNumber evidence="2">2.7.13.3</ecNumber>
    </recommendedName>
</protein>
<dbReference type="Pfam" id="PF00512">
    <property type="entry name" value="HisKA"/>
    <property type="match status" value="1"/>
</dbReference>
<dbReference type="InterPro" id="IPR036890">
    <property type="entry name" value="HATPase_C_sf"/>
</dbReference>
<dbReference type="EC" id="2.7.13.3" evidence="2"/>
<evidence type="ECO:0000256" key="1">
    <source>
        <dbReference type="ARBA" id="ARBA00000085"/>
    </source>
</evidence>
<dbReference type="GO" id="GO:0004673">
    <property type="term" value="F:protein histidine kinase activity"/>
    <property type="evidence" value="ECO:0007669"/>
    <property type="project" value="UniProtKB-EC"/>
</dbReference>
<keyword evidence="4" id="KW-0812">Transmembrane</keyword>
<evidence type="ECO:0000256" key="4">
    <source>
        <dbReference type="SAM" id="Phobius"/>
    </source>
</evidence>
<dbReference type="InterPro" id="IPR036097">
    <property type="entry name" value="HisK_dim/P_sf"/>
</dbReference>
<dbReference type="RefSeq" id="WP_129718946.1">
    <property type="nucleotide sequence ID" value="NZ_PRLK01000009.1"/>
</dbReference>
<keyword evidence="6" id="KW-0808">Transferase</keyword>
<comment type="catalytic activity">
    <reaction evidence="1">
        <text>ATP + protein L-histidine = ADP + protein N-phospho-L-histidine.</text>
        <dbReference type="EC" id="2.7.13.3"/>
    </reaction>
</comment>
<keyword evidence="7" id="KW-1185">Reference proteome</keyword>
<accession>A0ABY0FJY5</accession>
<feature type="domain" description="Histidine kinase" evidence="5">
    <location>
        <begin position="247"/>
        <end position="465"/>
    </location>
</feature>
<reference evidence="6 7" key="1">
    <citation type="journal article" date="2018" name="bioRxiv">
        <title>Evidence of independent acquisition and adaption of ultra-small bacteria to human hosts across the highly diverse yet reduced genomes of the phylum Saccharibacteria.</title>
        <authorList>
            <person name="McLean J.S."/>
            <person name="Bor B."/>
            <person name="To T.T."/>
            <person name="Liu Q."/>
            <person name="Kearns K.A."/>
            <person name="Solden L.M."/>
            <person name="Wrighton K.C."/>
            <person name="He X."/>
            <person name="Shi W."/>
        </authorList>
    </citation>
    <scope>NUCLEOTIDE SEQUENCE [LARGE SCALE GENOMIC DNA]</scope>
    <source>
        <strain evidence="6 7">TM7_CMJM_G6_1_HOT_870</strain>
    </source>
</reference>
<keyword evidence="3" id="KW-0597">Phosphoprotein</keyword>